<gene>
    <name evidence="3" type="ORF">BJ993_000961</name>
</gene>
<protein>
    <submittedName>
        <fullName evidence="3">Peptidoglycan/LPS O-acetylase OafA/YrhL</fullName>
    </submittedName>
</protein>
<dbReference type="InterPro" id="IPR002656">
    <property type="entry name" value="Acyl_transf_3_dom"/>
</dbReference>
<dbReference type="PANTHER" id="PTHR23028">
    <property type="entry name" value="ACETYLTRANSFERASE"/>
    <property type="match status" value="1"/>
</dbReference>
<keyword evidence="1" id="KW-0472">Membrane</keyword>
<accession>A0A7Y9ZF54</accession>
<dbReference type="GO" id="GO:0009103">
    <property type="term" value="P:lipopolysaccharide biosynthetic process"/>
    <property type="evidence" value="ECO:0007669"/>
    <property type="project" value="TreeGrafter"/>
</dbReference>
<dbReference type="GO" id="GO:0016747">
    <property type="term" value="F:acyltransferase activity, transferring groups other than amino-acyl groups"/>
    <property type="evidence" value="ECO:0007669"/>
    <property type="project" value="InterPro"/>
</dbReference>
<organism evidence="3 4">
    <name type="scientific">Nocardioides aromaticivorans</name>
    <dbReference type="NCBI Taxonomy" id="200618"/>
    <lineage>
        <taxon>Bacteria</taxon>
        <taxon>Bacillati</taxon>
        <taxon>Actinomycetota</taxon>
        <taxon>Actinomycetes</taxon>
        <taxon>Propionibacteriales</taxon>
        <taxon>Nocardioidaceae</taxon>
        <taxon>Nocardioides</taxon>
    </lineage>
</organism>
<feature type="transmembrane region" description="Helical" evidence="1">
    <location>
        <begin position="230"/>
        <end position="248"/>
    </location>
</feature>
<sequence length="367" mass="40660">MAEQTATATRPAAVTADGYRLGQRPALDGLRAIAVAMVLFNHTALPHSGTAGTVGVTVFFVLSGFLITRLLLEEWDTRDDISLSRFYIRRALRLMPAMVLYVIVTAVVAIRYDERLEQVLWAGLYVTNIVRTLGEYVTLTPHTWSLAMEEQFYLVWPALLIGLLSVLRLSRRGLALALVAMIGLSLAYRYWLIDTGASLQRLHNDPLVVSFSLLVGCLLAVVVAWRGWRFLGGLAFAASLAVLVSLCGQDKGVWVYGLMVPATTLASAVAILVVVRDGKGPRWVHAVLTWAPLRGLGKISYGLYLWHYTVYYVVKQQLPGAETSQVWTRVVVEVLLSVAVATLSYHLIESKFLKLKDSARWSTRVRS</sequence>
<name>A0A7Y9ZF54_9ACTN</name>
<feature type="domain" description="Acyltransferase 3" evidence="2">
    <location>
        <begin position="25"/>
        <end position="344"/>
    </location>
</feature>
<feature type="transmembrane region" description="Helical" evidence="1">
    <location>
        <begin position="207"/>
        <end position="225"/>
    </location>
</feature>
<dbReference type="Proteomes" id="UP000562045">
    <property type="component" value="Unassembled WGS sequence"/>
</dbReference>
<feature type="transmembrane region" description="Helical" evidence="1">
    <location>
        <begin position="326"/>
        <end position="348"/>
    </location>
</feature>
<evidence type="ECO:0000259" key="2">
    <source>
        <dbReference type="Pfam" id="PF01757"/>
    </source>
</evidence>
<dbReference type="Pfam" id="PF01757">
    <property type="entry name" value="Acyl_transf_3"/>
    <property type="match status" value="1"/>
</dbReference>
<dbReference type="GO" id="GO:0016020">
    <property type="term" value="C:membrane"/>
    <property type="evidence" value="ECO:0007669"/>
    <property type="project" value="TreeGrafter"/>
</dbReference>
<feature type="transmembrane region" description="Helical" evidence="1">
    <location>
        <begin position="174"/>
        <end position="192"/>
    </location>
</feature>
<dbReference type="PANTHER" id="PTHR23028:SF53">
    <property type="entry name" value="ACYL_TRANSF_3 DOMAIN-CONTAINING PROTEIN"/>
    <property type="match status" value="1"/>
</dbReference>
<evidence type="ECO:0000313" key="3">
    <source>
        <dbReference type="EMBL" id="NYI43881.1"/>
    </source>
</evidence>
<dbReference type="EMBL" id="JACBZM010000001">
    <property type="protein sequence ID" value="NYI43881.1"/>
    <property type="molecule type" value="Genomic_DNA"/>
</dbReference>
<feature type="transmembrane region" description="Helical" evidence="1">
    <location>
        <begin position="151"/>
        <end position="167"/>
    </location>
</feature>
<reference evidence="3 4" key="1">
    <citation type="submission" date="2020-07" db="EMBL/GenBank/DDBJ databases">
        <title>Sequencing the genomes of 1000 actinobacteria strains.</title>
        <authorList>
            <person name="Klenk H.-P."/>
        </authorList>
    </citation>
    <scope>NUCLEOTIDE SEQUENCE [LARGE SCALE GENOMIC DNA]</scope>
    <source>
        <strain evidence="3 4">DSM 15131</strain>
    </source>
</reference>
<feature type="transmembrane region" description="Helical" evidence="1">
    <location>
        <begin position="92"/>
        <end position="112"/>
    </location>
</feature>
<feature type="transmembrane region" description="Helical" evidence="1">
    <location>
        <begin position="51"/>
        <end position="72"/>
    </location>
</feature>
<keyword evidence="1" id="KW-1133">Transmembrane helix</keyword>
<dbReference type="RefSeq" id="WP_036551212.1">
    <property type="nucleotide sequence ID" value="NZ_JACBZM010000001.1"/>
</dbReference>
<dbReference type="AlphaFoldDB" id="A0A7Y9ZF54"/>
<proteinExistence type="predicted"/>
<keyword evidence="1" id="KW-0812">Transmembrane</keyword>
<feature type="transmembrane region" description="Helical" evidence="1">
    <location>
        <begin position="254"/>
        <end position="275"/>
    </location>
</feature>
<evidence type="ECO:0000313" key="4">
    <source>
        <dbReference type="Proteomes" id="UP000562045"/>
    </source>
</evidence>
<comment type="caution">
    <text evidence="3">The sequence shown here is derived from an EMBL/GenBank/DDBJ whole genome shotgun (WGS) entry which is preliminary data.</text>
</comment>
<evidence type="ECO:0000256" key="1">
    <source>
        <dbReference type="SAM" id="Phobius"/>
    </source>
</evidence>
<dbReference type="InterPro" id="IPR050879">
    <property type="entry name" value="Acyltransferase_3"/>
</dbReference>